<organism evidence="2 3">
    <name type="scientific">Clostridium aestuarii</name>
    <dbReference type="NCBI Taxonomy" id="338193"/>
    <lineage>
        <taxon>Bacteria</taxon>
        <taxon>Bacillati</taxon>
        <taxon>Bacillota</taxon>
        <taxon>Clostridia</taxon>
        <taxon>Eubacteriales</taxon>
        <taxon>Clostridiaceae</taxon>
        <taxon>Clostridium</taxon>
    </lineage>
</organism>
<gene>
    <name evidence="2" type="ORF">OW763_08265</name>
</gene>
<feature type="coiled-coil region" evidence="1">
    <location>
        <begin position="58"/>
        <end position="92"/>
    </location>
</feature>
<reference evidence="2" key="1">
    <citation type="submission" date="2022-12" db="EMBL/GenBank/DDBJ databases">
        <authorList>
            <person name="Wang J."/>
        </authorList>
    </citation>
    <scope>NUCLEOTIDE SEQUENCE</scope>
    <source>
        <strain evidence="2">HY-45-18</strain>
    </source>
</reference>
<keyword evidence="3" id="KW-1185">Reference proteome</keyword>
<protein>
    <submittedName>
        <fullName evidence="2">Uncharacterized protein</fullName>
    </submittedName>
</protein>
<evidence type="ECO:0000313" key="2">
    <source>
        <dbReference type="EMBL" id="MCY6484350.1"/>
    </source>
</evidence>
<accession>A0ABT4CZE8</accession>
<proteinExistence type="predicted"/>
<evidence type="ECO:0000256" key="1">
    <source>
        <dbReference type="SAM" id="Coils"/>
    </source>
</evidence>
<comment type="caution">
    <text evidence="2">The sequence shown here is derived from an EMBL/GenBank/DDBJ whole genome shotgun (WGS) entry which is preliminary data.</text>
</comment>
<keyword evidence="1" id="KW-0175">Coiled coil</keyword>
<evidence type="ECO:0000313" key="3">
    <source>
        <dbReference type="Proteomes" id="UP001078443"/>
    </source>
</evidence>
<name>A0ABT4CZE8_9CLOT</name>
<dbReference type="Proteomes" id="UP001078443">
    <property type="component" value="Unassembled WGS sequence"/>
</dbReference>
<dbReference type="RefSeq" id="WP_268040624.1">
    <property type="nucleotide sequence ID" value="NZ_JAPQER010000002.1"/>
</dbReference>
<sequence length="113" mass="13405">MDKFNFLIELSRKSFNKLFEIIKTFIIKTKLFLIKFYTKTTFIFNKHSTIKKMYAPLINEKLEITNNLNKQLTSLEKDNSDILKKINVLETQTSNLKKEVDMLHSLILENNNC</sequence>
<dbReference type="EMBL" id="JAPQER010000002">
    <property type="protein sequence ID" value="MCY6484350.1"/>
    <property type="molecule type" value="Genomic_DNA"/>
</dbReference>